<dbReference type="Pfam" id="PF01546">
    <property type="entry name" value="Peptidase_M20"/>
    <property type="match status" value="1"/>
</dbReference>
<dbReference type="NCBIfam" id="NF006053">
    <property type="entry name" value="PRK08201.1"/>
    <property type="match status" value="1"/>
</dbReference>
<dbReference type="Gene3D" id="3.40.630.10">
    <property type="entry name" value="Zn peptidases"/>
    <property type="match status" value="1"/>
</dbReference>
<dbReference type="InterPro" id="IPR051458">
    <property type="entry name" value="Cyt/Met_Dipeptidase"/>
</dbReference>
<name>A0A0W8G0E6_9ZZZZ</name>
<protein>
    <submittedName>
        <fullName evidence="5">Acetylornithine deacetylase/succinyl-diaminopimelate desuccinylase</fullName>
    </submittedName>
</protein>
<evidence type="ECO:0000256" key="3">
    <source>
        <dbReference type="ARBA" id="ARBA00022801"/>
    </source>
</evidence>
<dbReference type="InterPro" id="IPR011650">
    <property type="entry name" value="Peptidase_M20_dimer"/>
</dbReference>
<dbReference type="Pfam" id="PF07687">
    <property type="entry name" value="M20_dimer"/>
    <property type="match status" value="1"/>
</dbReference>
<dbReference type="GO" id="GO:0046872">
    <property type="term" value="F:metal ion binding"/>
    <property type="evidence" value="ECO:0007669"/>
    <property type="project" value="UniProtKB-KW"/>
</dbReference>
<feature type="domain" description="Peptidase M20 dimerisation" evidence="4">
    <location>
        <begin position="193"/>
        <end position="352"/>
    </location>
</feature>
<dbReference type="PANTHER" id="PTHR43270:SF12">
    <property type="entry name" value="SUCCINYL-DIAMINOPIMELATE DESUCCINYLASE"/>
    <property type="match status" value="1"/>
</dbReference>
<accession>A0A0W8G0E6</accession>
<dbReference type="NCBIfam" id="NF006579">
    <property type="entry name" value="PRK09104.1"/>
    <property type="match status" value="1"/>
</dbReference>
<keyword evidence="2" id="KW-0479">Metal-binding</keyword>
<evidence type="ECO:0000259" key="4">
    <source>
        <dbReference type="Pfam" id="PF07687"/>
    </source>
</evidence>
<sequence>MEKVINYIKSNSDSYVEQLKDYLRIPSISTSVKHKNEMKKCANYVAGQLKSAGMKKVKIIPTAGHPLVFGELIHDKKLPTVLIYGHYDVQPVDPLDLWKSPPFEPEIRNGKIWARGANDNKGQNFVHIKSVEAFKNTGTKLPVNVKFLIEGEEEIGSPNLSKFLKTNKSLLSCDAVMISDTSLYQPGIPTINYGLRGLCFMEVEVIGPNRDLHSGSFGGAVANPINVLADMISKLIDKNGRITIPDFYNDVQKLSAVERNNYKKLKFSDAKFAKELNVKKLAGEKGYSTLERLSGRPTLDCNGIWGGYTENGAKTVLPSQAYAKISMRLVPDQDPKTIAKLFAKYIKQIAPKSVKVNVKELHGGLPIVVSFDNPAVKAAAKAASKAFGKETVFTREGGSIPIVVEFAKQLDVPTILMGLGLDTDNIHSPNEHFNLSNFSRGILASAYFFEEFAKIK</sequence>
<keyword evidence="1" id="KW-0645">Protease</keyword>
<dbReference type="EMBL" id="LNQE01000468">
    <property type="protein sequence ID" value="KUG26414.1"/>
    <property type="molecule type" value="Genomic_DNA"/>
</dbReference>
<reference evidence="5" key="1">
    <citation type="journal article" date="2015" name="Proc. Natl. Acad. Sci. U.S.A.">
        <title>Networks of energetic and metabolic interactions define dynamics in microbial communities.</title>
        <authorList>
            <person name="Embree M."/>
            <person name="Liu J.K."/>
            <person name="Al-Bassam M.M."/>
            <person name="Zengler K."/>
        </authorList>
    </citation>
    <scope>NUCLEOTIDE SEQUENCE</scope>
</reference>
<comment type="caution">
    <text evidence="5">The sequence shown here is derived from an EMBL/GenBank/DDBJ whole genome shotgun (WGS) entry which is preliminary data.</text>
</comment>
<dbReference type="PANTHER" id="PTHR43270">
    <property type="entry name" value="BETA-ALA-HIS DIPEPTIDASE"/>
    <property type="match status" value="1"/>
</dbReference>
<organism evidence="5">
    <name type="scientific">hydrocarbon metagenome</name>
    <dbReference type="NCBI Taxonomy" id="938273"/>
    <lineage>
        <taxon>unclassified sequences</taxon>
        <taxon>metagenomes</taxon>
        <taxon>ecological metagenomes</taxon>
    </lineage>
</organism>
<evidence type="ECO:0000256" key="1">
    <source>
        <dbReference type="ARBA" id="ARBA00022670"/>
    </source>
</evidence>
<dbReference type="InterPro" id="IPR002933">
    <property type="entry name" value="Peptidase_M20"/>
</dbReference>
<dbReference type="SUPFAM" id="SSF53187">
    <property type="entry name" value="Zn-dependent exopeptidases"/>
    <property type="match status" value="1"/>
</dbReference>
<evidence type="ECO:0000256" key="2">
    <source>
        <dbReference type="ARBA" id="ARBA00022723"/>
    </source>
</evidence>
<proteinExistence type="predicted"/>
<dbReference type="Gene3D" id="3.30.70.360">
    <property type="match status" value="1"/>
</dbReference>
<dbReference type="FunFam" id="3.30.70.360:FF:000016">
    <property type="entry name" value="Peptidase family M20/M25/M40"/>
    <property type="match status" value="1"/>
</dbReference>
<dbReference type="AlphaFoldDB" id="A0A0W8G0E6"/>
<dbReference type="GO" id="GO:0008233">
    <property type="term" value="F:peptidase activity"/>
    <property type="evidence" value="ECO:0007669"/>
    <property type="project" value="UniProtKB-KW"/>
</dbReference>
<keyword evidence="3" id="KW-0378">Hydrolase</keyword>
<gene>
    <name evidence="5" type="ORF">ASZ90_003749</name>
</gene>
<dbReference type="NCBIfam" id="NF005914">
    <property type="entry name" value="PRK07907.1"/>
    <property type="match status" value="1"/>
</dbReference>
<evidence type="ECO:0000313" key="5">
    <source>
        <dbReference type="EMBL" id="KUG26414.1"/>
    </source>
</evidence>
<dbReference type="GO" id="GO:0006508">
    <property type="term" value="P:proteolysis"/>
    <property type="evidence" value="ECO:0007669"/>
    <property type="project" value="UniProtKB-KW"/>
</dbReference>